<dbReference type="VEuPathDB" id="VectorBase:GPPI042773"/>
<evidence type="ECO:0000256" key="1">
    <source>
        <dbReference type="SAM" id="Phobius"/>
    </source>
</evidence>
<keyword evidence="1" id="KW-0812">Transmembrane</keyword>
<dbReference type="EnsemblMetazoa" id="GPPI042773-RA">
    <property type="protein sequence ID" value="GPPI042773-PA"/>
    <property type="gene ID" value="GPPI042773"/>
</dbReference>
<keyword evidence="3" id="KW-1185">Reference proteome</keyword>
<keyword evidence="1" id="KW-1133">Transmembrane helix</keyword>
<protein>
    <submittedName>
        <fullName evidence="2">Uncharacterized protein</fullName>
    </submittedName>
</protein>
<keyword evidence="1" id="KW-0472">Membrane</keyword>
<organism evidence="2 3">
    <name type="scientific">Glossina palpalis gambiensis</name>
    <dbReference type="NCBI Taxonomy" id="67801"/>
    <lineage>
        <taxon>Eukaryota</taxon>
        <taxon>Metazoa</taxon>
        <taxon>Ecdysozoa</taxon>
        <taxon>Arthropoda</taxon>
        <taxon>Hexapoda</taxon>
        <taxon>Insecta</taxon>
        <taxon>Pterygota</taxon>
        <taxon>Neoptera</taxon>
        <taxon>Endopterygota</taxon>
        <taxon>Diptera</taxon>
        <taxon>Brachycera</taxon>
        <taxon>Muscomorpha</taxon>
        <taxon>Hippoboscoidea</taxon>
        <taxon>Glossinidae</taxon>
        <taxon>Glossina</taxon>
    </lineage>
</organism>
<dbReference type="Proteomes" id="UP000092460">
    <property type="component" value="Unassembled WGS sequence"/>
</dbReference>
<dbReference type="AlphaFoldDB" id="A0A1B0BWK7"/>
<dbReference type="EMBL" id="JXJN01021851">
    <property type="status" value="NOT_ANNOTATED_CDS"/>
    <property type="molecule type" value="Genomic_DNA"/>
</dbReference>
<evidence type="ECO:0000313" key="3">
    <source>
        <dbReference type="Proteomes" id="UP000092460"/>
    </source>
</evidence>
<reference evidence="2" key="2">
    <citation type="submission" date="2020-05" db="UniProtKB">
        <authorList>
            <consortium name="EnsemblMetazoa"/>
        </authorList>
    </citation>
    <scope>IDENTIFICATION</scope>
    <source>
        <strain evidence="2">IAEA</strain>
    </source>
</reference>
<evidence type="ECO:0000313" key="2">
    <source>
        <dbReference type="EnsemblMetazoa" id="GPPI042773-PA"/>
    </source>
</evidence>
<reference evidence="3" key="1">
    <citation type="submission" date="2015-01" db="EMBL/GenBank/DDBJ databases">
        <authorList>
            <person name="Aksoy S."/>
            <person name="Warren W."/>
            <person name="Wilson R.K."/>
        </authorList>
    </citation>
    <scope>NUCLEOTIDE SEQUENCE [LARGE SCALE GENOMIC DNA]</scope>
    <source>
        <strain evidence="3">IAEA</strain>
    </source>
</reference>
<accession>A0A1B0BWK7</accession>
<feature type="transmembrane region" description="Helical" evidence="1">
    <location>
        <begin position="133"/>
        <end position="155"/>
    </location>
</feature>
<proteinExistence type="predicted"/>
<sequence>MSLAHNNQWIYASSSITQATAVCDRDIILLNLKSSSLLTMQPEWILQHDPVHISGHKSITTTLMSAYTSLGELSELSQQDFINGSSTVIFNHSALSNQYATQLTELATIQHKLEVIQATKIQHRDSSNRHSKIAYSALVISAAAIIIISCSMVFLKKAAFAHITAASNRDIPQHAATPNPAPQIF</sequence>
<name>A0A1B0BWK7_9MUSC</name>